<gene>
    <name evidence="2" type="ORF">PD5205_03593</name>
    <name evidence="1" type="ORF">PD885_00400</name>
</gene>
<sequence>MSSDAVAGMVNVILKRDYQGDQVRLRGGTASDSFDVSRAHRRKLEPDLRTAGHPARPVEWVRSSAAGRLR</sequence>
<evidence type="ECO:0000313" key="2">
    <source>
        <dbReference type="EMBL" id="SMR04868.1"/>
    </source>
</evidence>
<evidence type="ECO:0000313" key="4">
    <source>
        <dbReference type="Proteomes" id="UP000195953"/>
    </source>
</evidence>
<dbReference type="Proteomes" id="UP000195953">
    <property type="component" value="Chromosome 1"/>
</dbReference>
<evidence type="ECO:0000313" key="3">
    <source>
        <dbReference type="Proteomes" id="UP000195877"/>
    </source>
</evidence>
<reference evidence="1 3" key="2">
    <citation type="submission" date="2017-05" db="EMBL/GenBank/DDBJ databases">
        <authorList>
            <person name="Blom J."/>
        </authorList>
    </citation>
    <scope>NUCLEOTIDE SEQUENCE [LARGE SCALE GENOMIC DNA]</scope>
    <source>
        <strain evidence="1">PD885</strain>
    </source>
</reference>
<keyword evidence="3" id="KW-1185">Reference proteome</keyword>
<protein>
    <submittedName>
        <fullName evidence="2">TonB-dependent outer membrane receptor</fullName>
    </submittedName>
</protein>
<name>A0A1Y6H2D1_9XANT</name>
<keyword evidence="2" id="KW-0675">Receptor</keyword>
<organism evidence="2 4">
    <name type="scientific">Xanthomonas fragariae</name>
    <dbReference type="NCBI Taxonomy" id="48664"/>
    <lineage>
        <taxon>Bacteria</taxon>
        <taxon>Pseudomonadati</taxon>
        <taxon>Pseudomonadota</taxon>
        <taxon>Gammaproteobacteria</taxon>
        <taxon>Lysobacterales</taxon>
        <taxon>Lysobacteraceae</taxon>
        <taxon>Xanthomonas</taxon>
    </lineage>
</organism>
<reference evidence="2 4" key="1">
    <citation type="submission" date="2017-05" db="EMBL/GenBank/DDBJ databases">
        <authorList>
            <person name="Song R."/>
            <person name="Chenine A.L."/>
            <person name="Ruprecht R.M."/>
        </authorList>
    </citation>
    <scope>NUCLEOTIDE SEQUENCE [LARGE SCALE GENOMIC DNA]</scope>
    <source>
        <strain evidence="2">PD5205</strain>
    </source>
</reference>
<dbReference type="EMBL" id="LT853885">
    <property type="protein sequence ID" value="SMR04868.1"/>
    <property type="molecule type" value="Genomic_DNA"/>
</dbReference>
<accession>A0A1Y6H2D1</accession>
<evidence type="ECO:0000313" key="1">
    <source>
        <dbReference type="EMBL" id="SMQ97669.1"/>
    </source>
</evidence>
<dbReference type="EMBL" id="LT853882">
    <property type="protein sequence ID" value="SMQ97669.1"/>
    <property type="molecule type" value="Genomic_DNA"/>
</dbReference>
<dbReference type="Proteomes" id="UP000195877">
    <property type="component" value="Chromosome 1"/>
</dbReference>
<proteinExistence type="predicted"/>
<dbReference type="AlphaFoldDB" id="A0A1Y6H2D1"/>